<name>A0A365HC94_9ACTN</name>
<accession>A0A365HC94</accession>
<dbReference type="GO" id="GO:0085020">
    <property type="term" value="P:protein K6-linked ubiquitination"/>
    <property type="evidence" value="ECO:0007669"/>
    <property type="project" value="TreeGrafter"/>
</dbReference>
<dbReference type="Gene3D" id="1.25.40.20">
    <property type="entry name" value="Ankyrin repeat-containing domain"/>
    <property type="match status" value="1"/>
</dbReference>
<keyword evidence="2 3" id="KW-0040">ANK repeat</keyword>
<dbReference type="RefSeq" id="WP_111862684.1">
    <property type="nucleotide sequence ID" value="NZ_QLYX01000001.1"/>
</dbReference>
<evidence type="ECO:0000256" key="3">
    <source>
        <dbReference type="PROSITE-ProRule" id="PRU00023"/>
    </source>
</evidence>
<dbReference type="InterPro" id="IPR002110">
    <property type="entry name" value="Ankyrin_rpt"/>
</dbReference>
<feature type="repeat" description="ANK" evidence="3">
    <location>
        <begin position="43"/>
        <end position="75"/>
    </location>
</feature>
<evidence type="ECO:0000313" key="5">
    <source>
        <dbReference type="Proteomes" id="UP000251891"/>
    </source>
</evidence>
<dbReference type="Pfam" id="PF12796">
    <property type="entry name" value="Ank_2"/>
    <property type="match status" value="1"/>
</dbReference>
<organism evidence="4 5">
    <name type="scientific">Actinomadura craniellae</name>
    <dbReference type="NCBI Taxonomy" id="2231787"/>
    <lineage>
        <taxon>Bacteria</taxon>
        <taxon>Bacillati</taxon>
        <taxon>Actinomycetota</taxon>
        <taxon>Actinomycetes</taxon>
        <taxon>Streptosporangiales</taxon>
        <taxon>Thermomonosporaceae</taxon>
        <taxon>Actinomadura</taxon>
    </lineage>
</organism>
<evidence type="ECO:0000256" key="1">
    <source>
        <dbReference type="ARBA" id="ARBA00022737"/>
    </source>
</evidence>
<evidence type="ECO:0000313" key="4">
    <source>
        <dbReference type="EMBL" id="RAY16632.1"/>
    </source>
</evidence>
<dbReference type="AlphaFoldDB" id="A0A365HC94"/>
<dbReference type="PROSITE" id="PS50297">
    <property type="entry name" value="ANK_REP_REGION"/>
    <property type="match status" value="1"/>
</dbReference>
<keyword evidence="1" id="KW-0677">Repeat</keyword>
<dbReference type="OrthoDB" id="306540at2"/>
<dbReference type="PANTHER" id="PTHR24171:SF8">
    <property type="entry name" value="BRCA1-ASSOCIATED RING DOMAIN PROTEIN 1"/>
    <property type="match status" value="1"/>
</dbReference>
<sequence>MEEIDSELVDFATRMFALARAGETERLSAYVRAGVPVNLSNDAGDTLLMLAAYHGHAETVQALIDLGADPDRPNDRGQRPLAGAVFKKEPEVVKALLAAGADPQAGHPSAVDAARMFGQTEFLAWFDAPAD</sequence>
<keyword evidence="5" id="KW-1185">Reference proteome</keyword>
<evidence type="ECO:0000256" key="2">
    <source>
        <dbReference type="ARBA" id="ARBA00023043"/>
    </source>
</evidence>
<dbReference type="GO" id="GO:0004842">
    <property type="term" value="F:ubiquitin-protein transferase activity"/>
    <property type="evidence" value="ECO:0007669"/>
    <property type="project" value="TreeGrafter"/>
</dbReference>
<dbReference type="Proteomes" id="UP000251891">
    <property type="component" value="Unassembled WGS sequence"/>
</dbReference>
<reference evidence="4 5" key="1">
    <citation type="submission" date="2018-06" db="EMBL/GenBank/DDBJ databases">
        <title>Actinomadura craniellae sp. nov. isolated from marine sponge Craniella sp.</title>
        <authorList>
            <person name="Li L."/>
            <person name="Xu Q.H."/>
            <person name="Lin H.W."/>
            <person name="Lu Y.H."/>
        </authorList>
    </citation>
    <scope>NUCLEOTIDE SEQUENCE [LARGE SCALE GENOMIC DNA]</scope>
    <source>
        <strain evidence="4 5">LHW63021</strain>
    </source>
</reference>
<gene>
    <name evidence="4" type="ORF">DPM19_00120</name>
</gene>
<comment type="caution">
    <text evidence="4">The sequence shown here is derived from an EMBL/GenBank/DDBJ whole genome shotgun (WGS) entry which is preliminary data.</text>
</comment>
<dbReference type="SMART" id="SM00248">
    <property type="entry name" value="ANK"/>
    <property type="match status" value="2"/>
</dbReference>
<proteinExistence type="predicted"/>
<dbReference type="SUPFAM" id="SSF48403">
    <property type="entry name" value="Ankyrin repeat"/>
    <property type="match status" value="1"/>
</dbReference>
<dbReference type="PANTHER" id="PTHR24171">
    <property type="entry name" value="ANKYRIN REPEAT DOMAIN-CONTAINING PROTEIN 39-RELATED"/>
    <property type="match status" value="1"/>
</dbReference>
<dbReference type="PRINTS" id="PR01415">
    <property type="entry name" value="ANKYRIN"/>
</dbReference>
<dbReference type="EMBL" id="QLYX01000001">
    <property type="protein sequence ID" value="RAY16632.1"/>
    <property type="molecule type" value="Genomic_DNA"/>
</dbReference>
<feature type="repeat" description="ANK" evidence="3">
    <location>
        <begin position="76"/>
        <end position="108"/>
    </location>
</feature>
<dbReference type="PROSITE" id="PS50088">
    <property type="entry name" value="ANK_REPEAT"/>
    <property type="match status" value="2"/>
</dbReference>
<protein>
    <submittedName>
        <fullName evidence="4">Ankyrin repeat domain-containing protein</fullName>
    </submittedName>
</protein>
<dbReference type="InterPro" id="IPR036770">
    <property type="entry name" value="Ankyrin_rpt-contain_sf"/>
</dbReference>